<gene>
    <name evidence="1" type="ORF">B296_00022834</name>
</gene>
<accession>A0A426ZY68</accession>
<evidence type="ECO:0000313" key="1">
    <source>
        <dbReference type="EMBL" id="RRT68901.1"/>
    </source>
</evidence>
<reference evidence="1 2" key="1">
    <citation type="journal article" date="2014" name="Agronomy (Basel)">
        <title>A Draft Genome Sequence for Ensete ventricosum, the Drought-Tolerant Tree Against Hunger.</title>
        <authorList>
            <person name="Harrison J."/>
            <person name="Moore K.A."/>
            <person name="Paszkiewicz K."/>
            <person name="Jones T."/>
            <person name="Grant M."/>
            <person name="Ambacheew D."/>
            <person name="Muzemil S."/>
            <person name="Studholme D.J."/>
        </authorList>
    </citation>
    <scope>NUCLEOTIDE SEQUENCE [LARGE SCALE GENOMIC DNA]</scope>
</reference>
<dbReference type="Proteomes" id="UP000287651">
    <property type="component" value="Unassembled WGS sequence"/>
</dbReference>
<comment type="caution">
    <text evidence="1">The sequence shown here is derived from an EMBL/GenBank/DDBJ whole genome shotgun (WGS) entry which is preliminary data.</text>
</comment>
<organism evidence="1 2">
    <name type="scientific">Ensete ventricosum</name>
    <name type="common">Abyssinian banana</name>
    <name type="synonym">Musa ensete</name>
    <dbReference type="NCBI Taxonomy" id="4639"/>
    <lineage>
        <taxon>Eukaryota</taxon>
        <taxon>Viridiplantae</taxon>
        <taxon>Streptophyta</taxon>
        <taxon>Embryophyta</taxon>
        <taxon>Tracheophyta</taxon>
        <taxon>Spermatophyta</taxon>
        <taxon>Magnoliopsida</taxon>
        <taxon>Liliopsida</taxon>
        <taxon>Zingiberales</taxon>
        <taxon>Musaceae</taxon>
        <taxon>Ensete</taxon>
    </lineage>
</organism>
<sequence>MAVLPHNQPASVCYGLEKLRPMEVARAQARRSSTEGGLLEAKSVRATASVGASYRHSYVDCYCWKIHERCLGITEGGTTATTVDVQWPTSELRMGMRSMATGICWKCCICLHRRLLGSVDFGERCLFHHRKSRGRREVEEARASLAREVTVVS</sequence>
<dbReference type="AlphaFoldDB" id="A0A426ZY68"/>
<dbReference type="EMBL" id="AMZH03004539">
    <property type="protein sequence ID" value="RRT68901.1"/>
    <property type="molecule type" value="Genomic_DNA"/>
</dbReference>
<protein>
    <submittedName>
        <fullName evidence="1">Uncharacterized protein</fullName>
    </submittedName>
</protein>
<name>A0A426ZY68_ENSVE</name>
<evidence type="ECO:0000313" key="2">
    <source>
        <dbReference type="Proteomes" id="UP000287651"/>
    </source>
</evidence>
<proteinExistence type="predicted"/>